<keyword evidence="1" id="KW-0812">Transmembrane</keyword>
<name>A0A9X3LUP7_9CORY</name>
<dbReference type="EMBL" id="JAKMUS010000003">
    <property type="protein sequence ID" value="MCZ9293515.1"/>
    <property type="molecule type" value="Genomic_DNA"/>
</dbReference>
<proteinExistence type="predicted"/>
<dbReference type="RefSeq" id="WP_269964966.1">
    <property type="nucleotide sequence ID" value="NZ_JAKMUS010000003.1"/>
</dbReference>
<dbReference type="Proteomes" id="UP001146468">
    <property type="component" value="Unassembled WGS sequence"/>
</dbReference>
<evidence type="ECO:0000313" key="3">
    <source>
        <dbReference type="Proteomes" id="UP001146468"/>
    </source>
</evidence>
<keyword evidence="1" id="KW-1133">Transmembrane helix</keyword>
<comment type="caution">
    <text evidence="2">The sequence shown here is derived from an EMBL/GenBank/DDBJ whole genome shotgun (WGS) entry which is preliminary data.</text>
</comment>
<feature type="transmembrane region" description="Helical" evidence="1">
    <location>
        <begin position="54"/>
        <end position="72"/>
    </location>
</feature>
<sequence>MSDQDQHTEQPPQRKRLRVRAWHVILLVAAVAVSLLLASWQWSRYTSGTGSLQNLGYALQWPMFGLFFIYIYRAGMKMENEKIDAENAGRSMDALYEADAAAFGDPDKDAPMTEISEDFLPQRRELDVEEFNELNTPRRRRPIDDTR</sequence>
<protein>
    <recommendedName>
        <fullName evidence="4">DNA-binding transcriptional regulator of glucitol operon</fullName>
    </recommendedName>
</protein>
<evidence type="ECO:0000256" key="1">
    <source>
        <dbReference type="SAM" id="Phobius"/>
    </source>
</evidence>
<feature type="transmembrane region" description="Helical" evidence="1">
    <location>
        <begin position="21"/>
        <end position="42"/>
    </location>
</feature>
<keyword evidence="1" id="KW-0472">Membrane</keyword>
<keyword evidence="3" id="KW-1185">Reference proteome</keyword>
<accession>A0A9X3LUP7</accession>
<dbReference type="AlphaFoldDB" id="A0A9X3LUP7"/>
<organism evidence="2 3">
    <name type="scientific">Corynebacterium meitnerae</name>
    <dbReference type="NCBI Taxonomy" id="2913498"/>
    <lineage>
        <taxon>Bacteria</taxon>
        <taxon>Bacillati</taxon>
        <taxon>Actinomycetota</taxon>
        <taxon>Actinomycetes</taxon>
        <taxon>Mycobacteriales</taxon>
        <taxon>Corynebacteriaceae</taxon>
        <taxon>Corynebacterium</taxon>
    </lineage>
</organism>
<gene>
    <name evidence="2" type="ORF">L8U60_03310</name>
</gene>
<evidence type="ECO:0000313" key="2">
    <source>
        <dbReference type="EMBL" id="MCZ9293515.1"/>
    </source>
</evidence>
<reference evidence="2" key="1">
    <citation type="submission" date="2022-02" db="EMBL/GenBank/DDBJ databases">
        <title>Corynebacterium sp. from urogenital microbiome.</title>
        <authorList>
            <person name="Cappelli E.A."/>
            <person name="Ribeiro T.G."/>
            <person name="Peixe L."/>
        </authorList>
    </citation>
    <scope>NUCLEOTIDE SEQUENCE</scope>
    <source>
        <strain evidence="2">C8Ua_172</strain>
    </source>
</reference>
<evidence type="ECO:0008006" key="4">
    <source>
        <dbReference type="Google" id="ProtNLM"/>
    </source>
</evidence>